<sequence>MRKLYIYIFLVFSLSITSCNLINGIDESGVTKTEQIDANNFDKIKVSGPFKVYVEPSTTFKVEVEADEAFLPYIKIGVEEDDLLRIKLENNVSLSTSKKIEVRVMMPEVEEVQISGSGNIVGNGIFSTNEDFEAKVSGSGNIEFGIKSPNVTTGISGSGTISLTGFSDKLKGKISGSGTLNLDNIESNEAEVNISGSGKIKVYAHDKLEAGISGSGSIYYKGEPQITFNKSGSGKISKL</sequence>
<dbReference type="PROSITE" id="PS51257">
    <property type="entry name" value="PROKAR_LIPOPROTEIN"/>
    <property type="match status" value="1"/>
</dbReference>
<dbReference type="Gene3D" id="2.160.20.120">
    <property type="match status" value="1"/>
</dbReference>
<comment type="caution">
    <text evidence="2">The sequence shown here is derived from an EMBL/GenBank/DDBJ whole genome shotgun (WGS) entry which is preliminary data.</text>
</comment>
<dbReference type="PANTHER" id="PTHR39200">
    <property type="entry name" value="HYPOTHETICAL EXPORTED PROTEIN"/>
    <property type="match status" value="1"/>
</dbReference>
<evidence type="ECO:0000259" key="1">
    <source>
        <dbReference type="Pfam" id="PF10988"/>
    </source>
</evidence>
<evidence type="ECO:0000313" key="2">
    <source>
        <dbReference type="EMBL" id="MDA3614813.1"/>
    </source>
</evidence>
<dbReference type="InterPro" id="IPR021255">
    <property type="entry name" value="DUF2807"/>
</dbReference>
<accession>A0ABT4UJ72</accession>
<dbReference type="PANTHER" id="PTHR39200:SF1">
    <property type="entry name" value="AUTO-TRANSPORTER ADHESIN HEAD GIN DOMAIN-CONTAINING PROTEIN-RELATED"/>
    <property type="match status" value="1"/>
</dbReference>
<dbReference type="EMBL" id="JAQGEF010000007">
    <property type="protein sequence ID" value="MDA3614813.1"/>
    <property type="molecule type" value="Genomic_DNA"/>
</dbReference>
<gene>
    <name evidence="2" type="ORF">O3P16_08335</name>
</gene>
<dbReference type="RefSeq" id="WP_407031137.1">
    <property type="nucleotide sequence ID" value="NZ_JAQGEF010000007.1"/>
</dbReference>
<proteinExistence type="predicted"/>
<dbReference type="Pfam" id="PF10988">
    <property type="entry name" value="DUF2807"/>
    <property type="match status" value="1"/>
</dbReference>
<organism evidence="2 3">
    <name type="scientific">Polluticaenibacter yanchengensis</name>
    <dbReference type="NCBI Taxonomy" id="3014562"/>
    <lineage>
        <taxon>Bacteria</taxon>
        <taxon>Pseudomonadati</taxon>
        <taxon>Bacteroidota</taxon>
        <taxon>Chitinophagia</taxon>
        <taxon>Chitinophagales</taxon>
        <taxon>Chitinophagaceae</taxon>
        <taxon>Polluticaenibacter</taxon>
    </lineage>
</organism>
<name>A0ABT4UJ72_9BACT</name>
<evidence type="ECO:0000313" key="3">
    <source>
        <dbReference type="Proteomes" id="UP001210231"/>
    </source>
</evidence>
<feature type="domain" description="Putative auto-transporter adhesin head GIN" evidence="1">
    <location>
        <begin position="40"/>
        <end position="224"/>
    </location>
</feature>
<dbReference type="Proteomes" id="UP001210231">
    <property type="component" value="Unassembled WGS sequence"/>
</dbReference>
<keyword evidence="3" id="KW-1185">Reference proteome</keyword>
<reference evidence="2 3" key="1">
    <citation type="submission" date="2022-12" db="EMBL/GenBank/DDBJ databases">
        <title>Chitinophagaceae gen. sp. nov., a new member of the family Chitinophagaceae, isolated from soil in a chemical factory.</title>
        <authorList>
            <person name="Ke Z."/>
        </authorList>
    </citation>
    <scope>NUCLEOTIDE SEQUENCE [LARGE SCALE GENOMIC DNA]</scope>
    <source>
        <strain evidence="2 3">LY-5</strain>
    </source>
</reference>
<protein>
    <submittedName>
        <fullName evidence="2">DUF2807 domain-containing protein</fullName>
    </submittedName>
</protein>